<dbReference type="GO" id="GO:0006355">
    <property type="term" value="P:regulation of DNA-templated transcription"/>
    <property type="evidence" value="ECO:0007669"/>
    <property type="project" value="InterPro"/>
</dbReference>
<feature type="compositionally biased region" description="Polar residues" evidence="1">
    <location>
        <begin position="357"/>
        <end position="367"/>
    </location>
</feature>
<dbReference type="AlphaFoldDB" id="A0AAE1I641"/>
<gene>
    <name evidence="3" type="ORF">KUF71_017182</name>
</gene>
<organism evidence="3 4">
    <name type="scientific">Frankliniella fusca</name>
    <dbReference type="NCBI Taxonomy" id="407009"/>
    <lineage>
        <taxon>Eukaryota</taxon>
        <taxon>Metazoa</taxon>
        <taxon>Ecdysozoa</taxon>
        <taxon>Arthropoda</taxon>
        <taxon>Hexapoda</taxon>
        <taxon>Insecta</taxon>
        <taxon>Pterygota</taxon>
        <taxon>Neoptera</taxon>
        <taxon>Paraneoptera</taxon>
        <taxon>Thysanoptera</taxon>
        <taxon>Terebrantia</taxon>
        <taxon>Thripoidea</taxon>
        <taxon>Thripidae</taxon>
        <taxon>Frankliniella</taxon>
    </lineage>
</organism>
<feature type="region of interest" description="Disordered" evidence="1">
    <location>
        <begin position="138"/>
        <end position="222"/>
    </location>
</feature>
<protein>
    <submittedName>
        <fullName evidence="3">Histone-lysine N-methyltransferase PRDM9</fullName>
    </submittedName>
</protein>
<dbReference type="PROSITE" id="PS50806">
    <property type="entry name" value="KRAB_RELATED"/>
    <property type="match status" value="1"/>
</dbReference>
<evidence type="ECO:0000256" key="1">
    <source>
        <dbReference type="SAM" id="MobiDB-lite"/>
    </source>
</evidence>
<dbReference type="PANTHER" id="PTHR31025">
    <property type="entry name" value="SI:CH211-196P9.1-RELATED"/>
    <property type="match status" value="1"/>
</dbReference>
<reference evidence="3" key="2">
    <citation type="journal article" date="2023" name="BMC Genomics">
        <title>Pest status, molecular evolution, and epigenetic factors derived from the genome assembly of Frankliniella fusca, a thysanopteran phytovirus vector.</title>
        <authorList>
            <person name="Catto M.A."/>
            <person name="Labadie P.E."/>
            <person name="Jacobson A.L."/>
            <person name="Kennedy G.G."/>
            <person name="Srinivasan R."/>
            <person name="Hunt B.G."/>
        </authorList>
    </citation>
    <scope>NUCLEOTIDE SEQUENCE</scope>
    <source>
        <strain evidence="3">PL_HMW_Pooled</strain>
    </source>
</reference>
<accession>A0AAE1I641</accession>
<dbReference type="PANTHER" id="PTHR31025:SF9">
    <property type="entry name" value="SI:DKEY-286J15.1"/>
    <property type="match status" value="1"/>
</dbReference>
<dbReference type="EMBL" id="JAHWGI010001442">
    <property type="protein sequence ID" value="KAK3932994.1"/>
    <property type="molecule type" value="Genomic_DNA"/>
</dbReference>
<keyword evidence="4" id="KW-1185">Reference proteome</keyword>
<evidence type="ECO:0000313" key="4">
    <source>
        <dbReference type="Proteomes" id="UP001219518"/>
    </source>
</evidence>
<feature type="domain" description="KRAB-related" evidence="2">
    <location>
        <begin position="92"/>
        <end position="159"/>
    </location>
</feature>
<dbReference type="Proteomes" id="UP001219518">
    <property type="component" value="Unassembled WGS sequence"/>
</dbReference>
<dbReference type="InterPro" id="IPR003655">
    <property type="entry name" value="aKRAB"/>
</dbReference>
<evidence type="ECO:0000259" key="2">
    <source>
        <dbReference type="PROSITE" id="PS50806"/>
    </source>
</evidence>
<proteinExistence type="predicted"/>
<reference evidence="3" key="1">
    <citation type="submission" date="2021-07" db="EMBL/GenBank/DDBJ databases">
        <authorList>
            <person name="Catto M.A."/>
            <person name="Jacobson A."/>
            <person name="Kennedy G."/>
            <person name="Labadie P."/>
            <person name="Hunt B.G."/>
            <person name="Srinivasan R."/>
        </authorList>
    </citation>
    <scope>NUCLEOTIDE SEQUENCE</scope>
    <source>
        <strain evidence="3">PL_HMW_Pooled</strain>
        <tissue evidence="3">Head</tissue>
    </source>
</reference>
<feature type="compositionally biased region" description="Polar residues" evidence="1">
    <location>
        <begin position="171"/>
        <end position="188"/>
    </location>
</feature>
<feature type="region of interest" description="Disordered" evidence="1">
    <location>
        <begin position="352"/>
        <end position="379"/>
    </location>
</feature>
<evidence type="ECO:0000313" key="3">
    <source>
        <dbReference type="EMBL" id="KAK3932994.1"/>
    </source>
</evidence>
<name>A0AAE1I641_9NEOP</name>
<feature type="compositionally biased region" description="Basic and acidic residues" evidence="1">
    <location>
        <begin position="154"/>
        <end position="165"/>
    </location>
</feature>
<comment type="caution">
    <text evidence="3">The sequence shown here is derived from an EMBL/GenBank/DDBJ whole genome shotgun (WGS) entry which is preliminary data.</text>
</comment>
<sequence length="524" mass="59511">MEALSATQLVEALKHHGKSADSVDFDEDFTSALKILEAQKINGKRFLKLEPIDFSRLGIPYGVGMDLKGLTDVINEDIVSKGTPTDSAIEEEEKEDYSEIQKYFSAEDFDEMSDYDKKVHLNLKRNYDKMCLEAPNWNMMPPLPRFMKPKRQKTTKERDNPEDSSKPGCSKESSTEICSTGSATSTSGRILREKPGNSTTYDEGEDSLSEDDKTDKKIANSKPVKKMTEKDFMATLPSFDIDDILSKLKGKPIRELESELKKDSYLAPKHIKLLVRTLVLHLFCDREGNYKRDITAQQKEGLAASIVQRCPFLKDNSDNSKWTWWRVYDRKLNRGRIPNVISNLQRKLDPEDKLTNVVPSHSGSCANTSEEESTSASSSSIDDFSWLGLLVPSAGEHKQILSGMNQSFPARKTWIFSKQPTIHDILEKFPHLVSYNGELIEEEFKLLHPKINHLALLQSFPQFISKLKNLETLPSLPDNLSDDVMQGCLWLAEKMPWQNLKRFGKGKRGQLVLEDLVQIIPSIF</sequence>